<evidence type="ECO:0000256" key="1">
    <source>
        <dbReference type="SAM" id="SignalP"/>
    </source>
</evidence>
<proteinExistence type="predicted"/>
<evidence type="ECO:0000313" key="2">
    <source>
        <dbReference type="Proteomes" id="UP000515123"/>
    </source>
</evidence>
<dbReference type="RefSeq" id="XP_020105423.1">
    <property type="nucleotide sequence ID" value="XM_020249834.1"/>
</dbReference>
<dbReference type="Proteomes" id="UP000515123">
    <property type="component" value="Linkage group 16"/>
</dbReference>
<protein>
    <submittedName>
        <fullName evidence="3">Uncharacterized protein LOC109721996 isoform X1</fullName>
    </submittedName>
</protein>
<sequence>MRSAAINLRLEFLLFLLLSLPFDLPPYGITRCRFLSHCGESESTRIKEATMGCERGLYLLEWICQQHHTPPSLAGTLLLPPNSDDPPPCEITGFFYRSCHYKLLLQPPPSLTLKFLMKLSNEMEAITLKNDIAVHGCANRIRGGALLDLGRAFLPFFSTLECFDWISRFLANVSHEKGA</sequence>
<dbReference type="GeneID" id="109721996"/>
<gene>
    <name evidence="3" type="primary">LOC109721996</name>
</gene>
<feature type="chain" id="PRO_5028431774" evidence="1">
    <location>
        <begin position="20"/>
        <end position="179"/>
    </location>
</feature>
<reference evidence="3" key="2">
    <citation type="submission" date="2025-08" db="UniProtKB">
        <authorList>
            <consortium name="RefSeq"/>
        </authorList>
    </citation>
    <scope>IDENTIFICATION</scope>
    <source>
        <tissue evidence="3">Leaf</tissue>
    </source>
</reference>
<keyword evidence="2" id="KW-1185">Reference proteome</keyword>
<organism evidence="2 3">
    <name type="scientific">Ananas comosus</name>
    <name type="common">Pineapple</name>
    <name type="synonym">Ananas ananas</name>
    <dbReference type="NCBI Taxonomy" id="4615"/>
    <lineage>
        <taxon>Eukaryota</taxon>
        <taxon>Viridiplantae</taxon>
        <taxon>Streptophyta</taxon>
        <taxon>Embryophyta</taxon>
        <taxon>Tracheophyta</taxon>
        <taxon>Spermatophyta</taxon>
        <taxon>Magnoliopsida</taxon>
        <taxon>Liliopsida</taxon>
        <taxon>Poales</taxon>
        <taxon>Bromeliaceae</taxon>
        <taxon>Bromelioideae</taxon>
        <taxon>Ananas</taxon>
    </lineage>
</organism>
<dbReference type="AlphaFoldDB" id="A0A6P5GHD0"/>
<name>A0A6P5GHD0_ANACO</name>
<feature type="signal peptide" evidence="1">
    <location>
        <begin position="1"/>
        <end position="19"/>
    </location>
</feature>
<reference evidence="2" key="1">
    <citation type="journal article" date="2015" name="Nat. Genet.">
        <title>The pineapple genome and the evolution of CAM photosynthesis.</title>
        <authorList>
            <person name="Ming R."/>
            <person name="VanBuren R."/>
            <person name="Wai C.M."/>
            <person name="Tang H."/>
            <person name="Schatz M.C."/>
            <person name="Bowers J.E."/>
            <person name="Lyons E."/>
            <person name="Wang M.L."/>
            <person name="Chen J."/>
            <person name="Biggers E."/>
            <person name="Zhang J."/>
            <person name="Huang L."/>
            <person name="Zhang L."/>
            <person name="Miao W."/>
            <person name="Zhang J."/>
            <person name="Ye Z."/>
            <person name="Miao C."/>
            <person name="Lin Z."/>
            <person name="Wang H."/>
            <person name="Zhou H."/>
            <person name="Yim W.C."/>
            <person name="Priest H.D."/>
            <person name="Zheng C."/>
            <person name="Woodhouse M."/>
            <person name="Edger P.P."/>
            <person name="Guyot R."/>
            <person name="Guo H.B."/>
            <person name="Guo H."/>
            <person name="Zheng G."/>
            <person name="Singh R."/>
            <person name="Sharma A."/>
            <person name="Min X."/>
            <person name="Zheng Y."/>
            <person name="Lee H."/>
            <person name="Gurtowski J."/>
            <person name="Sedlazeck F.J."/>
            <person name="Harkess A."/>
            <person name="McKain M.R."/>
            <person name="Liao Z."/>
            <person name="Fang J."/>
            <person name="Liu J."/>
            <person name="Zhang X."/>
            <person name="Zhang Q."/>
            <person name="Hu W."/>
            <person name="Qin Y."/>
            <person name="Wang K."/>
            <person name="Chen L.Y."/>
            <person name="Shirley N."/>
            <person name="Lin Y.R."/>
            <person name="Liu L.Y."/>
            <person name="Hernandez A.G."/>
            <person name="Wright C.L."/>
            <person name="Bulone V."/>
            <person name="Tuskan G.A."/>
            <person name="Heath K."/>
            <person name="Zee F."/>
            <person name="Moore P.H."/>
            <person name="Sunkar R."/>
            <person name="Leebens-Mack J.H."/>
            <person name="Mockler T."/>
            <person name="Bennetzen J.L."/>
            <person name="Freeling M."/>
            <person name="Sankoff D."/>
            <person name="Paterson A.H."/>
            <person name="Zhu X."/>
            <person name="Yang X."/>
            <person name="Smith J.A."/>
            <person name="Cushman J.C."/>
            <person name="Paull R.E."/>
            <person name="Yu Q."/>
        </authorList>
    </citation>
    <scope>NUCLEOTIDE SEQUENCE [LARGE SCALE GENOMIC DNA]</scope>
    <source>
        <strain evidence="2">cv. F153</strain>
    </source>
</reference>
<keyword evidence="1" id="KW-0732">Signal</keyword>
<accession>A0A6P5GHD0</accession>
<evidence type="ECO:0000313" key="3">
    <source>
        <dbReference type="RefSeq" id="XP_020105423.1"/>
    </source>
</evidence>